<accession>A0A1W1BTS6</accession>
<dbReference type="InterPro" id="IPR052541">
    <property type="entry name" value="SQRD"/>
</dbReference>
<dbReference type="InterPro" id="IPR036188">
    <property type="entry name" value="FAD/NAD-bd_sf"/>
</dbReference>
<evidence type="ECO:0000313" key="3">
    <source>
        <dbReference type="EMBL" id="SFV57010.1"/>
    </source>
</evidence>
<dbReference type="GO" id="GO:0016491">
    <property type="term" value="F:oxidoreductase activity"/>
    <property type="evidence" value="ECO:0007669"/>
    <property type="project" value="InterPro"/>
</dbReference>
<reference evidence="3" key="1">
    <citation type="submission" date="2016-10" db="EMBL/GenBank/DDBJ databases">
        <authorList>
            <person name="de Groot N.N."/>
        </authorList>
    </citation>
    <scope>NUCLEOTIDE SEQUENCE</scope>
</reference>
<dbReference type="SUPFAM" id="SSF51905">
    <property type="entry name" value="FAD/NAD(P)-binding domain"/>
    <property type="match status" value="2"/>
</dbReference>
<proteinExistence type="predicted"/>
<dbReference type="PANTHER" id="PTHR43755">
    <property type="match status" value="1"/>
</dbReference>
<dbReference type="Gene3D" id="3.50.50.60">
    <property type="entry name" value="FAD/NAD(P)-binding domain"/>
    <property type="match status" value="2"/>
</dbReference>
<evidence type="ECO:0000259" key="1">
    <source>
        <dbReference type="Pfam" id="PF07992"/>
    </source>
</evidence>
<protein>
    <submittedName>
        <fullName evidence="3">Sulfide dehydrogenase flavocytochrome C</fullName>
    </submittedName>
</protein>
<feature type="domain" description="Sulfide dehydrogenase [flavocytochrome c] flavoprotein chain central" evidence="2">
    <location>
        <begin position="181"/>
        <end position="281"/>
    </location>
</feature>
<dbReference type="InterPro" id="IPR023753">
    <property type="entry name" value="FAD/NAD-binding_dom"/>
</dbReference>
<dbReference type="InterPro" id="IPR049386">
    <property type="entry name" value="FCSD_central"/>
</dbReference>
<dbReference type="EMBL" id="FPHD01000041">
    <property type="protein sequence ID" value="SFV57010.1"/>
    <property type="molecule type" value="Genomic_DNA"/>
</dbReference>
<dbReference type="Pfam" id="PF07992">
    <property type="entry name" value="Pyr_redox_2"/>
    <property type="match status" value="1"/>
</dbReference>
<name>A0A1W1BTS6_9ZZZZ</name>
<evidence type="ECO:0000259" key="2">
    <source>
        <dbReference type="Pfam" id="PF21706"/>
    </source>
</evidence>
<gene>
    <name evidence="3" type="ORF">MNB_SV-8-936</name>
</gene>
<organism evidence="3">
    <name type="scientific">hydrothermal vent metagenome</name>
    <dbReference type="NCBI Taxonomy" id="652676"/>
    <lineage>
        <taxon>unclassified sequences</taxon>
        <taxon>metagenomes</taxon>
        <taxon>ecological metagenomes</taxon>
    </lineage>
</organism>
<sequence>MNRRELLKNSVKMMLLASSAGSAIAAEKIVEVKKTKITKPSKHPRIVVVGGGWSGLSFAKHIKEHIPHAEVTLVEKRYEFVSCPASNAWLFDLVPMDFLVHSYIEAANNFGYTYFQATATDLNAHENILKTTEGDLYYDYLVFATGIEYDYYNWSKGDEAFEHKLSREYPAAFIPGSEHLTLKKKIQNFKGGNFVITVPDGNYRCLSAPYERACLLADHLKKNKIKGKVLILDANNQVTIKEEGFMSAFNEIYKGYLEYMPETEIESIDFDKKVITTGFDNIVFEDMSFYPNVRATKLLEKLGLTIQTAYNRIEANLNVFTNKFKGYDNIFGCGDLRPMGFSKSGNTAYTEGQNVARMVAEDYYKKSIKWESPITFCDSFVSMYPDREISLVSTYKYDKSGHTFFNGSTTDEDWKHNRLGKSHAQFNWAQSMYDNMFYV</sequence>
<dbReference type="AlphaFoldDB" id="A0A1W1BTS6"/>
<feature type="domain" description="FAD/NAD(P)-binding" evidence="1">
    <location>
        <begin position="45"/>
        <end position="152"/>
    </location>
</feature>
<dbReference type="PANTHER" id="PTHR43755:SF1">
    <property type="entry name" value="FAD-DEPENDENT PYRIDINE NUCLEOTIDE-DISULPHIDE OXIDOREDUCTASE"/>
    <property type="match status" value="1"/>
</dbReference>
<dbReference type="Pfam" id="PF21706">
    <property type="entry name" value="FCSD_central"/>
    <property type="match status" value="1"/>
</dbReference>